<keyword evidence="2" id="KW-1185">Reference proteome</keyword>
<dbReference type="EMBL" id="CYRY02039605">
    <property type="protein sequence ID" value="VCX30901.1"/>
    <property type="molecule type" value="Genomic_DNA"/>
</dbReference>
<sequence>MHFYPRSCVPRSQRLGLSSQQVVVDQEVEASAGAAYDWRGCPGPQFPCLGVEFMKLYVKNHAWPPGTRSCSIFPADAAGTLGWSGLELPGTTSAGV</sequence>
<dbReference type="Proteomes" id="UP000269945">
    <property type="component" value="Unassembled WGS sequence"/>
</dbReference>
<evidence type="ECO:0000313" key="2">
    <source>
        <dbReference type="Proteomes" id="UP000269945"/>
    </source>
</evidence>
<comment type="caution">
    <text evidence="1">The sequence shown here is derived from an EMBL/GenBank/DDBJ whole genome shotgun (WGS) entry which is preliminary data.</text>
</comment>
<accession>A0A9X9M2Y1</accession>
<gene>
    <name evidence="1" type="ORF">BN2614_LOCUS5</name>
</gene>
<dbReference type="AlphaFoldDB" id="A0A9X9M2Y1"/>
<reference evidence="1 2" key="1">
    <citation type="submission" date="2018-10" db="EMBL/GenBank/DDBJ databases">
        <authorList>
            <person name="Ekblom R."/>
            <person name="Jareborg N."/>
        </authorList>
    </citation>
    <scope>NUCLEOTIDE SEQUENCE [LARGE SCALE GENOMIC DNA]</scope>
    <source>
        <tissue evidence="1">Muscle</tissue>
    </source>
</reference>
<protein>
    <submittedName>
        <fullName evidence="1">Uncharacterized protein</fullName>
    </submittedName>
</protein>
<organism evidence="1 2">
    <name type="scientific">Gulo gulo</name>
    <name type="common">Wolverine</name>
    <name type="synonym">Gluton</name>
    <dbReference type="NCBI Taxonomy" id="48420"/>
    <lineage>
        <taxon>Eukaryota</taxon>
        <taxon>Metazoa</taxon>
        <taxon>Chordata</taxon>
        <taxon>Craniata</taxon>
        <taxon>Vertebrata</taxon>
        <taxon>Euteleostomi</taxon>
        <taxon>Mammalia</taxon>
        <taxon>Eutheria</taxon>
        <taxon>Laurasiatheria</taxon>
        <taxon>Carnivora</taxon>
        <taxon>Caniformia</taxon>
        <taxon>Musteloidea</taxon>
        <taxon>Mustelidae</taxon>
        <taxon>Guloninae</taxon>
        <taxon>Gulo</taxon>
    </lineage>
</organism>
<evidence type="ECO:0000313" key="1">
    <source>
        <dbReference type="EMBL" id="VCX30901.1"/>
    </source>
</evidence>
<name>A0A9X9M2Y1_GULGU</name>
<proteinExistence type="predicted"/>